<sequence>MDANSLISQGQELAHTHPYLALGIILIFIGVLAKGKVSLVFYALGALALLKSFGLVDTFFSFLKEVPDMLKEAIGGLGGV</sequence>
<gene>
    <name evidence="2" type="ORF">APY94_04005</name>
</gene>
<accession>A0A100XYR5</accession>
<name>A0A100XYR5_9EURY</name>
<keyword evidence="1" id="KW-0472">Membrane</keyword>
<keyword evidence="1" id="KW-0812">Transmembrane</keyword>
<proteinExistence type="predicted"/>
<evidence type="ECO:0000256" key="1">
    <source>
        <dbReference type="SAM" id="Phobius"/>
    </source>
</evidence>
<organism evidence="2 3">
    <name type="scientific">Thermococcus celericrescens</name>
    <dbReference type="NCBI Taxonomy" id="227598"/>
    <lineage>
        <taxon>Archaea</taxon>
        <taxon>Methanobacteriati</taxon>
        <taxon>Methanobacteriota</taxon>
        <taxon>Thermococci</taxon>
        <taxon>Thermococcales</taxon>
        <taxon>Thermococcaceae</taxon>
        <taxon>Thermococcus</taxon>
    </lineage>
</organism>
<dbReference type="AlphaFoldDB" id="A0A100XYR5"/>
<dbReference type="RefSeq" id="WP_058938410.1">
    <property type="nucleotide sequence ID" value="NZ_LLYW01000013.1"/>
</dbReference>
<evidence type="ECO:0000313" key="2">
    <source>
        <dbReference type="EMBL" id="KUH33902.1"/>
    </source>
</evidence>
<evidence type="ECO:0000313" key="3">
    <source>
        <dbReference type="Proteomes" id="UP000053462"/>
    </source>
</evidence>
<keyword evidence="3" id="KW-1185">Reference proteome</keyword>
<dbReference type="STRING" id="227598.APY94_04005"/>
<protein>
    <submittedName>
        <fullName evidence="2">T26-9p</fullName>
    </submittedName>
</protein>
<reference evidence="2 3" key="1">
    <citation type="submission" date="2015-10" db="EMBL/GenBank/DDBJ databases">
        <title>Draft genome sequence of Thermococcus celericrescens strain DSM 17994.</title>
        <authorList>
            <person name="Hong S.-J."/>
            <person name="Park C.-E."/>
            <person name="Shin J.-H."/>
        </authorList>
    </citation>
    <scope>NUCLEOTIDE SEQUENCE [LARGE SCALE GENOMIC DNA]</scope>
    <source>
        <strain evidence="2 3">DSM 17994</strain>
    </source>
</reference>
<keyword evidence="1" id="KW-1133">Transmembrane helix</keyword>
<dbReference type="OrthoDB" id="102391at2157"/>
<dbReference type="EMBL" id="LLYW01000013">
    <property type="protein sequence ID" value="KUH33902.1"/>
    <property type="molecule type" value="Genomic_DNA"/>
</dbReference>
<dbReference type="Proteomes" id="UP000053462">
    <property type="component" value="Unassembled WGS sequence"/>
</dbReference>
<feature type="transmembrane region" description="Helical" evidence="1">
    <location>
        <begin position="40"/>
        <end position="63"/>
    </location>
</feature>
<comment type="caution">
    <text evidence="2">The sequence shown here is derived from an EMBL/GenBank/DDBJ whole genome shotgun (WGS) entry which is preliminary data.</text>
</comment>
<feature type="transmembrane region" description="Helical" evidence="1">
    <location>
        <begin position="16"/>
        <end position="33"/>
    </location>
</feature>